<dbReference type="Pfam" id="PF11338">
    <property type="entry name" value="DUF3140"/>
    <property type="match status" value="1"/>
</dbReference>
<organism evidence="2 3">
    <name type="scientific">Mycobacterium asiaticum</name>
    <dbReference type="NCBI Taxonomy" id="1790"/>
    <lineage>
        <taxon>Bacteria</taxon>
        <taxon>Bacillati</taxon>
        <taxon>Actinomycetota</taxon>
        <taxon>Actinomycetes</taxon>
        <taxon>Mycobacteriales</taxon>
        <taxon>Mycobacteriaceae</taxon>
        <taxon>Mycobacterium</taxon>
    </lineage>
</organism>
<protein>
    <submittedName>
        <fullName evidence="2">DNA-binding protein</fullName>
    </submittedName>
</protein>
<proteinExistence type="predicted"/>
<evidence type="ECO:0000313" key="3">
    <source>
        <dbReference type="Proteomes" id="UP000093795"/>
    </source>
</evidence>
<dbReference type="STRING" id="1790.A5645_09440"/>
<reference evidence="2 3" key="1">
    <citation type="submission" date="2016-06" db="EMBL/GenBank/DDBJ databases">
        <authorList>
            <person name="Kjaerup R.B."/>
            <person name="Dalgaard T.S."/>
            <person name="Juul-Madsen H.R."/>
        </authorList>
    </citation>
    <scope>NUCLEOTIDE SEQUENCE [LARGE SCALE GENOMIC DNA]</scope>
    <source>
        <strain evidence="2 3">1081914.2</strain>
    </source>
</reference>
<evidence type="ECO:0000313" key="2">
    <source>
        <dbReference type="EMBL" id="OBI83991.1"/>
    </source>
</evidence>
<dbReference type="OrthoDB" id="513524at2"/>
<dbReference type="EMBL" id="LZKQ01000143">
    <property type="protein sequence ID" value="OBI83991.1"/>
    <property type="molecule type" value="Genomic_DNA"/>
</dbReference>
<dbReference type="RefSeq" id="WP_065121048.1">
    <property type="nucleotide sequence ID" value="NZ_LZKQ01000143.1"/>
</dbReference>
<dbReference type="Proteomes" id="UP000093795">
    <property type="component" value="Unassembled WGS sequence"/>
</dbReference>
<evidence type="ECO:0000256" key="1">
    <source>
        <dbReference type="SAM" id="MobiDB-lite"/>
    </source>
</evidence>
<sequence length="114" mass="13114">MATKDHGDRDTTWKEFKETVNMTARELEKWLKTEQSQSVGQKRGGNESTGHASGRRIVTILRAKRADLDDDDYAHMRKVVGYAKRHLKQQPGGDIEESAWRYSLMNWGHDPVKS</sequence>
<dbReference type="eggNOG" id="ENOG5032S3Z">
    <property type="taxonomic scope" value="Bacteria"/>
</dbReference>
<comment type="caution">
    <text evidence="2">The sequence shown here is derived from an EMBL/GenBank/DDBJ whole genome shotgun (WGS) entry which is preliminary data.</text>
</comment>
<gene>
    <name evidence="2" type="ORF">A9X01_19995</name>
</gene>
<name>A0A1A3CDS2_MYCAS</name>
<accession>A0A1A3CDS2</accession>
<feature type="compositionally biased region" description="Polar residues" evidence="1">
    <location>
        <begin position="33"/>
        <end position="51"/>
    </location>
</feature>
<dbReference type="PANTHER" id="PTHR40630">
    <property type="entry name" value="POSSIBLE DNA-BINDING PROTEIN"/>
    <property type="match status" value="1"/>
</dbReference>
<dbReference type="AlphaFoldDB" id="A0A1A3CDS2"/>
<dbReference type="InterPro" id="IPR021487">
    <property type="entry name" value="DUF3140"/>
</dbReference>
<feature type="region of interest" description="Disordered" evidence="1">
    <location>
        <begin position="31"/>
        <end position="54"/>
    </location>
</feature>
<dbReference type="PANTHER" id="PTHR40630:SF1">
    <property type="entry name" value="DNA-BINDING PROTEIN"/>
    <property type="match status" value="1"/>
</dbReference>
<dbReference type="GO" id="GO:0003677">
    <property type="term" value="F:DNA binding"/>
    <property type="evidence" value="ECO:0007669"/>
    <property type="project" value="UniProtKB-KW"/>
</dbReference>
<keyword evidence="2" id="KW-0238">DNA-binding</keyword>